<dbReference type="PANTHER" id="PTHR42723">
    <property type="entry name" value="CHLOROPHYLL SYNTHASE"/>
    <property type="match status" value="1"/>
</dbReference>
<name>A0A1F5EM78_9BACT</name>
<dbReference type="STRING" id="1797579.A2996_03095"/>
<comment type="caution">
    <text evidence="6">The sequence shown here is derived from an EMBL/GenBank/DDBJ whole genome shotgun (WGS) entry which is preliminary data.</text>
</comment>
<dbReference type="EMBL" id="MFAB01000027">
    <property type="protein sequence ID" value="OGD68420.1"/>
    <property type="molecule type" value="Genomic_DNA"/>
</dbReference>
<dbReference type="InterPro" id="IPR000537">
    <property type="entry name" value="UbiA_prenyltransferase"/>
</dbReference>
<feature type="transmembrane region" description="Helical" evidence="5">
    <location>
        <begin position="354"/>
        <end position="383"/>
    </location>
</feature>
<feature type="transmembrane region" description="Helical" evidence="5">
    <location>
        <begin position="239"/>
        <end position="260"/>
    </location>
</feature>
<feature type="transmembrane region" description="Helical" evidence="5">
    <location>
        <begin position="133"/>
        <end position="155"/>
    </location>
</feature>
<dbReference type="GO" id="GO:0016765">
    <property type="term" value="F:transferase activity, transferring alkyl or aryl (other than methyl) groups"/>
    <property type="evidence" value="ECO:0007669"/>
    <property type="project" value="InterPro"/>
</dbReference>
<protein>
    <recommendedName>
        <fullName evidence="8">Digeranylgeranylglyceryl phosphate synthase</fullName>
    </recommendedName>
</protein>
<dbReference type="PANTHER" id="PTHR42723:SF1">
    <property type="entry name" value="CHLOROPHYLL SYNTHASE, CHLOROPLASTIC"/>
    <property type="match status" value="1"/>
</dbReference>
<dbReference type="AlphaFoldDB" id="A0A1F5EM78"/>
<proteinExistence type="predicted"/>
<feature type="transmembrane region" description="Helical" evidence="5">
    <location>
        <begin position="427"/>
        <end position="445"/>
    </location>
</feature>
<comment type="subcellular location">
    <subcellularLocation>
        <location evidence="1">Membrane</location>
        <topology evidence="1">Multi-pass membrane protein</topology>
    </subcellularLocation>
</comment>
<feature type="transmembrane region" description="Helical" evidence="5">
    <location>
        <begin position="280"/>
        <end position="304"/>
    </location>
</feature>
<sequence length="538" mass="62894">MKKILNFFENSINYIENKNITILSIFFSVYLASILRSFLEGYTNSLNNKQISGLIDTFFHYPLWFLGVFLGIIIVLFVLTKEKIEKITKLFVYVPFVVVIPIFFDLFLKKENVSYSFITSKFDNAFLTLGGDFISNGIKLEIIIASIFIFIYVYLKTKKIWKAILGSFFSYVVIFTFLTLPVFLQNSFEFVKNEKENFPTGYFYRSDHIKSNFSEKNLIFSGNSTSLNNDFFLENQTSIIFSTTLLFVDICLICLIFFFYNRKKFFSVIKNFRYLRIVYYFIFVSFGIFLSGGIPISLFDYILIFSTFSSLFFAWLFCVWENDEVDLDIDRISNKKRPLPQGDISVEEWKIIKYFFLVFSLGFAFLSGFYVFLLVLIYISLYHIYSVPPLRLKKVIILSSLVVAINALIAVWLGYFVSSNTEYITEFPPKIILFVIMVVFFVENIKNIKDIEGDKKNNIKTLANILGERNSKLIFGLIASLFIFLAPFVFYFSLKTIIVSTFFSVVMYLSINKKIFNENHIFLIYFVFIAFFVLAVLL</sequence>
<gene>
    <name evidence="6" type="ORF">A2996_03095</name>
</gene>
<dbReference type="Proteomes" id="UP000176865">
    <property type="component" value="Unassembled WGS sequence"/>
</dbReference>
<feature type="transmembrane region" description="Helical" evidence="5">
    <location>
        <begin position="20"/>
        <end position="39"/>
    </location>
</feature>
<reference evidence="6 7" key="1">
    <citation type="journal article" date="2016" name="Nat. Commun.">
        <title>Thousands of microbial genomes shed light on interconnected biogeochemical processes in an aquifer system.</title>
        <authorList>
            <person name="Anantharaman K."/>
            <person name="Brown C.T."/>
            <person name="Hug L.A."/>
            <person name="Sharon I."/>
            <person name="Castelle C.J."/>
            <person name="Probst A.J."/>
            <person name="Thomas B.C."/>
            <person name="Singh A."/>
            <person name="Wilkins M.J."/>
            <person name="Karaoz U."/>
            <person name="Brodie E.L."/>
            <person name="Williams K.H."/>
            <person name="Hubbard S.S."/>
            <person name="Banfield J.F."/>
        </authorList>
    </citation>
    <scope>NUCLEOTIDE SEQUENCE [LARGE SCALE GENOMIC DNA]</scope>
</reference>
<feature type="transmembrane region" description="Helical" evidence="5">
    <location>
        <begin position="59"/>
        <end position="78"/>
    </location>
</feature>
<dbReference type="InterPro" id="IPR044878">
    <property type="entry name" value="UbiA_sf"/>
</dbReference>
<feature type="transmembrane region" description="Helical" evidence="5">
    <location>
        <begin position="395"/>
        <end position="415"/>
    </location>
</feature>
<dbReference type="Pfam" id="PF01040">
    <property type="entry name" value="UbiA"/>
    <property type="match status" value="1"/>
</dbReference>
<dbReference type="InterPro" id="IPR050475">
    <property type="entry name" value="Prenyltransferase_related"/>
</dbReference>
<evidence type="ECO:0008006" key="8">
    <source>
        <dbReference type="Google" id="ProtNLM"/>
    </source>
</evidence>
<dbReference type="Gene3D" id="1.10.357.140">
    <property type="entry name" value="UbiA prenyltransferase"/>
    <property type="match status" value="1"/>
</dbReference>
<keyword evidence="2 5" id="KW-0812">Transmembrane</keyword>
<evidence type="ECO:0000256" key="3">
    <source>
        <dbReference type="ARBA" id="ARBA00022989"/>
    </source>
</evidence>
<keyword evidence="4 5" id="KW-0472">Membrane</keyword>
<accession>A0A1F5EM78</accession>
<evidence type="ECO:0000256" key="5">
    <source>
        <dbReference type="SAM" id="Phobius"/>
    </source>
</evidence>
<organism evidence="6 7">
    <name type="scientific">Candidatus Campbellbacteria bacterium RIFCSPLOWO2_01_FULL_34_15</name>
    <dbReference type="NCBI Taxonomy" id="1797579"/>
    <lineage>
        <taxon>Bacteria</taxon>
        <taxon>Candidatus Campbelliibacteriota</taxon>
    </lineage>
</organism>
<evidence type="ECO:0000256" key="4">
    <source>
        <dbReference type="ARBA" id="ARBA00023136"/>
    </source>
</evidence>
<feature type="transmembrane region" description="Helical" evidence="5">
    <location>
        <begin position="164"/>
        <end position="184"/>
    </location>
</feature>
<keyword evidence="3 5" id="KW-1133">Transmembrane helix</keyword>
<feature type="transmembrane region" description="Helical" evidence="5">
    <location>
        <begin position="519"/>
        <end position="537"/>
    </location>
</feature>
<evidence type="ECO:0000256" key="1">
    <source>
        <dbReference type="ARBA" id="ARBA00004141"/>
    </source>
</evidence>
<evidence type="ECO:0000256" key="2">
    <source>
        <dbReference type="ARBA" id="ARBA00022692"/>
    </source>
</evidence>
<feature type="transmembrane region" description="Helical" evidence="5">
    <location>
        <begin position="90"/>
        <end position="108"/>
    </location>
</feature>
<dbReference type="GO" id="GO:0016020">
    <property type="term" value="C:membrane"/>
    <property type="evidence" value="ECO:0007669"/>
    <property type="project" value="UniProtKB-SubCell"/>
</dbReference>
<evidence type="ECO:0000313" key="7">
    <source>
        <dbReference type="Proteomes" id="UP000176865"/>
    </source>
</evidence>
<dbReference type="Gene3D" id="1.20.120.1780">
    <property type="entry name" value="UbiA prenyltransferase"/>
    <property type="match status" value="1"/>
</dbReference>
<evidence type="ECO:0000313" key="6">
    <source>
        <dbReference type="EMBL" id="OGD68420.1"/>
    </source>
</evidence>
<feature type="transmembrane region" description="Helical" evidence="5">
    <location>
        <begin position="473"/>
        <end position="490"/>
    </location>
</feature>